<keyword evidence="2" id="KW-1185">Reference proteome</keyword>
<accession>A0A1X1YAP4</accession>
<comment type="caution">
    <text evidence="1">The sequence shown here is derived from an EMBL/GenBank/DDBJ whole genome shotgun (WGS) entry which is preliminary data.</text>
</comment>
<evidence type="ECO:0000313" key="2">
    <source>
        <dbReference type="Proteomes" id="UP000193866"/>
    </source>
</evidence>
<dbReference type="Proteomes" id="UP000193866">
    <property type="component" value="Unassembled WGS sequence"/>
</dbReference>
<sequence length="176" mass="18732">MVPLRVVRDAARFEAWWLSWGADVELLGELVAMIGDVCEAECGLSALLSEVFEDAGPVPVWLRVEGLRAGVVPGWLSVSVEAAYGGDGTRDGAEVLLCLTPQRVGPRPADWEDPAAAALPGLLVSAYVSKPHRVFAPAPGAPLLEAVAEVIDTALLLVNAELVERDRFSVLVRRPA</sequence>
<name>A0A1X1YAP4_9MYCO</name>
<proteinExistence type="predicted"/>
<dbReference type="EMBL" id="LQPG01000039">
    <property type="protein sequence ID" value="ORW08136.1"/>
    <property type="molecule type" value="Genomic_DNA"/>
</dbReference>
<gene>
    <name evidence="1" type="ORF">AWC16_20630</name>
</gene>
<organism evidence="1 2">
    <name type="scientific">Mycolicibacter longobardus</name>
    <dbReference type="NCBI Taxonomy" id="1108812"/>
    <lineage>
        <taxon>Bacteria</taxon>
        <taxon>Bacillati</taxon>
        <taxon>Actinomycetota</taxon>
        <taxon>Actinomycetes</taxon>
        <taxon>Mycobacteriales</taxon>
        <taxon>Mycobacteriaceae</taxon>
        <taxon>Mycolicibacter</taxon>
    </lineage>
</organism>
<evidence type="ECO:0000313" key="1">
    <source>
        <dbReference type="EMBL" id="ORW08136.1"/>
    </source>
</evidence>
<reference evidence="1 2" key="1">
    <citation type="submission" date="2016-01" db="EMBL/GenBank/DDBJ databases">
        <title>The new phylogeny of the genus Mycobacterium.</title>
        <authorList>
            <person name="Tarcisio F."/>
            <person name="Conor M."/>
            <person name="Antonella G."/>
            <person name="Elisabetta G."/>
            <person name="Giulia F.S."/>
            <person name="Sara T."/>
            <person name="Anna F."/>
            <person name="Clotilde B."/>
            <person name="Roberto B."/>
            <person name="Veronica D.S."/>
            <person name="Fabio R."/>
            <person name="Monica P."/>
            <person name="Olivier J."/>
            <person name="Enrico T."/>
            <person name="Nicola S."/>
        </authorList>
    </citation>
    <scope>NUCLEOTIDE SEQUENCE [LARGE SCALE GENOMIC DNA]</scope>
    <source>
        <strain evidence="1 2">DSM 45394</strain>
    </source>
</reference>
<dbReference type="AlphaFoldDB" id="A0A1X1YAP4"/>
<protein>
    <submittedName>
        <fullName evidence="1">Uncharacterized protein</fullName>
    </submittedName>
</protein>